<dbReference type="SUPFAM" id="SSF46785">
    <property type="entry name" value="Winged helix' DNA-binding domain"/>
    <property type="match status" value="1"/>
</dbReference>
<proteinExistence type="predicted"/>
<keyword evidence="1" id="KW-0805">Transcription regulation</keyword>
<dbReference type="Gene3D" id="1.10.10.10">
    <property type="entry name" value="Winged helix-like DNA-binding domain superfamily/Winged helix DNA-binding domain"/>
    <property type="match status" value="1"/>
</dbReference>
<dbReference type="InterPro" id="IPR036390">
    <property type="entry name" value="WH_DNA-bd_sf"/>
</dbReference>
<evidence type="ECO:0000256" key="3">
    <source>
        <dbReference type="ARBA" id="ARBA00023163"/>
    </source>
</evidence>
<dbReference type="EMBL" id="JABXWT010000006">
    <property type="protein sequence ID" value="NVO56629.1"/>
    <property type="molecule type" value="Genomic_DNA"/>
</dbReference>
<accession>A0ABX2PUC8</accession>
<dbReference type="InterPro" id="IPR050679">
    <property type="entry name" value="Bact_HTH_transcr_reg"/>
</dbReference>
<dbReference type="Pfam" id="PF07702">
    <property type="entry name" value="UTRA"/>
    <property type="match status" value="1"/>
</dbReference>
<dbReference type="CDD" id="cd07377">
    <property type="entry name" value="WHTH_GntR"/>
    <property type="match status" value="1"/>
</dbReference>
<dbReference type="SMART" id="SM00345">
    <property type="entry name" value="HTH_GNTR"/>
    <property type="match status" value="1"/>
</dbReference>
<comment type="caution">
    <text evidence="5">The sequence shown here is derived from an EMBL/GenBank/DDBJ whole genome shotgun (WGS) entry which is preliminary data.</text>
</comment>
<name>A0ABX2PUC8_9RHOB</name>
<dbReference type="Gene3D" id="3.40.1410.10">
    <property type="entry name" value="Chorismate lyase-like"/>
    <property type="match status" value="1"/>
</dbReference>
<keyword evidence="2" id="KW-0238">DNA-binding</keyword>
<dbReference type="SMART" id="SM00866">
    <property type="entry name" value="UTRA"/>
    <property type="match status" value="1"/>
</dbReference>
<gene>
    <name evidence="5" type="ORF">HW561_12600</name>
</gene>
<evidence type="ECO:0000256" key="1">
    <source>
        <dbReference type="ARBA" id="ARBA00023015"/>
    </source>
</evidence>
<reference evidence="5 6" key="1">
    <citation type="submission" date="2020-06" db="EMBL/GenBank/DDBJ databases">
        <authorList>
            <person name="Cao W.R."/>
        </authorList>
    </citation>
    <scope>NUCLEOTIDE SEQUENCE [LARGE SCALE GENOMIC DNA]</scope>
    <source>
        <strain evidence="5 6">B1Z28</strain>
    </source>
</reference>
<dbReference type="InterPro" id="IPR011663">
    <property type="entry name" value="UTRA"/>
</dbReference>
<evidence type="ECO:0000313" key="5">
    <source>
        <dbReference type="EMBL" id="NVO56629.1"/>
    </source>
</evidence>
<evidence type="ECO:0000256" key="2">
    <source>
        <dbReference type="ARBA" id="ARBA00023125"/>
    </source>
</evidence>
<dbReference type="RefSeq" id="WP_176865268.1">
    <property type="nucleotide sequence ID" value="NZ_JABXWT010000006.1"/>
</dbReference>
<dbReference type="PRINTS" id="PR00035">
    <property type="entry name" value="HTHGNTR"/>
</dbReference>
<keyword evidence="3" id="KW-0804">Transcription</keyword>
<dbReference type="Pfam" id="PF00392">
    <property type="entry name" value="GntR"/>
    <property type="match status" value="1"/>
</dbReference>
<dbReference type="SUPFAM" id="SSF64288">
    <property type="entry name" value="Chorismate lyase-like"/>
    <property type="match status" value="1"/>
</dbReference>
<dbReference type="PANTHER" id="PTHR44846:SF1">
    <property type="entry name" value="MANNOSYL-D-GLYCERATE TRANSPORT_METABOLISM SYSTEM REPRESSOR MNGR-RELATED"/>
    <property type="match status" value="1"/>
</dbReference>
<dbReference type="InterPro" id="IPR028978">
    <property type="entry name" value="Chorismate_lyase_/UTRA_dom_sf"/>
</dbReference>
<dbReference type="PROSITE" id="PS50949">
    <property type="entry name" value="HTH_GNTR"/>
    <property type="match status" value="1"/>
</dbReference>
<evidence type="ECO:0000313" key="6">
    <source>
        <dbReference type="Proteomes" id="UP000630805"/>
    </source>
</evidence>
<protein>
    <submittedName>
        <fullName evidence="5">GntR family transcriptional regulator</fullName>
    </submittedName>
</protein>
<dbReference type="Proteomes" id="UP000630805">
    <property type="component" value="Unassembled WGS sequence"/>
</dbReference>
<dbReference type="PANTHER" id="PTHR44846">
    <property type="entry name" value="MANNOSYL-D-GLYCERATE TRANSPORT/METABOLISM SYSTEM REPRESSOR MNGR-RELATED"/>
    <property type="match status" value="1"/>
</dbReference>
<dbReference type="InterPro" id="IPR000524">
    <property type="entry name" value="Tscrpt_reg_HTH_GntR"/>
</dbReference>
<evidence type="ECO:0000259" key="4">
    <source>
        <dbReference type="PROSITE" id="PS50949"/>
    </source>
</evidence>
<feature type="domain" description="HTH gntR-type" evidence="4">
    <location>
        <begin position="39"/>
        <end position="107"/>
    </location>
</feature>
<dbReference type="InterPro" id="IPR036388">
    <property type="entry name" value="WH-like_DNA-bd_sf"/>
</dbReference>
<organism evidence="5 6">
    <name type="scientific">Ruegeria haliotis</name>
    <dbReference type="NCBI Taxonomy" id="2747601"/>
    <lineage>
        <taxon>Bacteria</taxon>
        <taxon>Pseudomonadati</taxon>
        <taxon>Pseudomonadota</taxon>
        <taxon>Alphaproteobacteria</taxon>
        <taxon>Rhodobacterales</taxon>
        <taxon>Roseobacteraceae</taxon>
        <taxon>Ruegeria</taxon>
    </lineage>
</organism>
<keyword evidence="6" id="KW-1185">Reference proteome</keyword>
<sequence length="278" mass="31242">MEFSLLHSLVYTSTCCRPTNFCARQADMSGPEANDQEKRPAFLKVASHIRNQIRSGELAEHAALPSERTIGERFGISRMTARRALIAVEMEGLAYSAGRRGRFVSPKRLTYDISRTVSLTADVDGGSQELEVEVLAKKTVQADGLLAEKLRIDRDEALFEYTRLFLLNGLPAFIEVEYVVAKWFPGLFNHDLQQSTTLLLERAYGTQSCSGDITIRMRALQEDEARHLGLPTYHAGIELEQVICDATERPFCYGRQIWRGELAKFTARALVRGERPGL</sequence>